<evidence type="ECO:0000256" key="1">
    <source>
        <dbReference type="SAM" id="MobiDB-lite"/>
    </source>
</evidence>
<gene>
    <name evidence="2" type="ORF">KSZ_06210</name>
</gene>
<name>A0ABQ3V9L6_9CHLR</name>
<protein>
    <recommendedName>
        <fullName evidence="4">Bacteriocin</fullName>
    </recommendedName>
</protein>
<keyword evidence="3" id="KW-1185">Reference proteome</keyword>
<comment type="caution">
    <text evidence="2">The sequence shown here is derived from an EMBL/GenBank/DDBJ whole genome shotgun (WGS) entry which is preliminary data.</text>
</comment>
<sequence length="61" mass="6726">MNKKQTNTRRQLQQTLPEGKRKGVVELTDADLEKVQGGKGTDKLFDACSTGIHVPKVQTTT</sequence>
<evidence type="ECO:0000313" key="3">
    <source>
        <dbReference type="Proteomes" id="UP000635565"/>
    </source>
</evidence>
<organism evidence="2 3">
    <name type="scientific">Dictyobacter formicarum</name>
    <dbReference type="NCBI Taxonomy" id="2778368"/>
    <lineage>
        <taxon>Bacteria</taxon>
        <taxon>Bacillati</taxon>
        <taxon>Chloroflexota</taxon>
        <taxon>Ktedonobacteria</taxon>
        <taxon>Ktedonobacterales</taxon>
        <taxon>Dictyobacteraceae</taxon>
        <taxon>Dictyobacter</taxon>
    </lineage>
</organism>
<reference evidence="2 3" key="1">
    <citation type="journal article" date="2021" name="Int. J. Syst. Evol. Microbiol.">
        <title>Reticulibacter mediterranei gen. nov., sp. nov., within the new family Reticulibacteraceae fam. nov., and Ktedonospora formicarum gen. nov., sp. nov., Ktedonobacter robiniae sp. nov., Dictyobacter formicarum sp. nov. and Dictyobacter arantiisoli sp. nov., belonging to the class Ktedonobacteria.</title>
        <authorList>
            <person name="Yabe S."/>
            <person name="Zheng Y."/>
            <person name="Wang C.M."/>
            <person name="Sakai Y."/>
            <person name="Abe K."/>
            <person name="Yokota A."/>
            <person name="Donadio S."/>
            <person name="Cavaletti L."/>
            <person name="Monciardini P."/>
        </authorList>
    </citation>
    <scope>NUCLEOTIDE SEQUENCE [LARGE SCALE GENOMIC DNA]</scope>
    <source>
        <strain evidence="2 3">SOSP1-9</strain>
    </source>
</reference>
<dbReference type="EMBL" id="BNJJ01000002">
    <property type="protein sequence ID" value="GHO82615.1"/>
    <property type="molecule type" value="Genomic_DNA"/>
</dbReference>
<feature type="region of interest" description="Disordered" evidence="1">
    <location>
        <begin position="1"/>
        <end position="22"/>
    </location>
</feature>
<dbReference type="RefSeq" id="WP_201360284.1">
    <property type="nucleotide sequence ID" value="NZ_BNJJ01000002.1"/>
</dbReference>
<evidence type="ECO:0008006" key="4">
    <source>
        <dbReference type="Google" id="ProtNLM"/>
    </source>
</evidence>
<evidence type="ECO:0000313" key="2">
    <source>
        <dbReference type="EMBL" id="GHO82615.1"/>
    </source>
</evidence>
<dbReference type="Proteomes" id="UP000635565">
    <property type="component" value="Unassembled WGS sequence"/>
</dbReference>
<proteinExistence type="predicted"/>
<accession>A0ABQ3V9L6</accession>